<feature type="binding site" evidence="7">
    <location>
        <position position="141"/>
    </location>
    <ligand>
        <name>Zn(2+)</name>
        <dbReference type="ChEBI" id="CHEBI:29105"/>
    </ligand>
</feature>
<gene>
    <name evidence="8" type="ORF">HDF14_004499</name>
</gene>
<evidence type="ECO:0000313" key="8">
    <source>
        <dbReference type="EMBL" id="MBB5330862.1"/>
    </source>
</evidence>
<keyword evidence="4 7" id="KW-0862">Zinc</keyword>
<dbReference type="EC" id="4.2.1.1" evidence="2"/>
<dbReference type="Gene3D" id="3.40.1050.10">
    <property type="entry name" value="Carbonic anhydrase"/>
    <property type="match status" value="1"/>
</dbReference>
<comment type="catalytic activity">
    <reaction evidence="6">
        <text>hydrogencarbonate + H(+) = CO2 + H2O</text>
        <dbReference type="Rhea" id="RHEA:10748"/>
        <dbReference type="ChEBI" id="CHEBI:15377"/>
        <dbReference type="ChEBI" id="CHEBI:15378"/>
        <dbReference type="ChEBI" id="CHEBI:16526"/>
        <dbReference type="ChEBI" id="CHEBI:17544"/>
        <dbReference type="EC" id="4.2.1.1"/>
    </reaction>
</comment>
<dbReference type="GO" id="GO:0004089">
    <property type="term" value="F:carbonate dehydratase activity"/>
    <property type="evidence" value="ECO:0007669"/>
    <property type="project" value="UniProtKB-EC"/>
</dbReference>
<dbReference type="PANTHER" id="PTHR11002">
    <property type="entry name" value="CARBONIC ANHYDRASE"/>
    <property type="match status" value="1"/>
</dbReference>
<dbReference type="InterPro" id="IPR006311">
    <property type="entry name" value="TAT_signal"/>
</dbReference>
<evidence type="ECO:0000256" key="5">
    <source>
        <dbReference type="ARBA" id="ARBA00023239"/>
    </source>
</evidence>
<comment type="similarity">
    <text evidence="1">Belongs to the beta-class carbonic anhydrase family.</text>
</comment>
<dbReference type="Pfam" id="PF00484">
    <property type="entry name" value="Pro_CA"/>
    <property type="match status" value="1"/>
</dbReference>
<reference evidence="8 9" key="1">
    <citation type="submission" date="2020-08" db="EMBL/GenBank/DDBJ databases">
        <title>Genomic Encyclopedia of Type Strains, Phase IV (KMG-V): Genome sequencing to study the core and pangenomes of soil and plant-associated prokaryotes.</title>
        <authorList>
            <person name="Whitman W."/>
        </authorList>
    </citation>
    <scope>NUCLEOTIDE SEQUENCE [LARGE SCALE GENOMIC DNA]</scope>
    <source>
        <strain evidence="8 9">X5P2</strain>
    </source>
</reference>
<dbReference type="EMBL" id="JACHEB010000012">
    <property type="protein sequence ID" value="MBB5330862.1"/>
    <property type="molecule type" value="Genomic_DNA"/>
</dbReference>
<organism evidence="8 9">
    <name type="scientific">Tunturiibacter gelidiferens</name>
    <dbReference type="NCBI Taxonomy" id="3069689"/>
    <lineage>
        <taxon>Bacteria</taxon>
        <taxon>Pseudomonadati</taxon>
        <taxon>Acidobacteriota</taxon>
        <taxon>Terriglobia</taxon>
        <taxon>Terriglobales</taxon>
        <taxon>Acidobacteriaceae</taxon>
        <taxon>Tunturiibacter</taxon>
    </lineage>
</organism>
<evidence type="ECO:0000256" key="2">
    <source>
        <dbReference type="ARBA" id="ARBA00012925"/>
    </source>
</evidence>
<sequence>MRRGMEREWTRRQFVAGVAAAGVAAGVGSRAFAQTGMSGDDAMHELMAGNERYIAGKITSFPEDLKILKEKTVLKQEPFAAVLSCADSRVPVEILLDQNIGHVFVTRVAGNVVTPEVMSTLEYGVVVLGLKAILVLGHTNCGAIAAAVQGKEVPGQISVLYQHLLPGVRDAHGDVVQAVKANVVFQTGLVREGSTLIAKAMKQNGVKVVGGVYDLEGGKVTIVA</sequence>
<dbReference type="InterPro" id="IPR036874">
    <property type="entry name" value="Carbonic_anhydrase_sf"/>
</dbReference>
<feature type="binding site" evidence="7">
    <location>
        <position position="138"/>
    </location>
    <ligand>
        <name>Zn(2+)</name>
        <dbReference type="ChEBI" id="CHEBI:29105"/>
    </ligand>
</feature>
<keyword evidence="9" id="KW-1185">Reference proteome</keyword>
<evidence type="ECO:0000256" key="1">
    <source>
        <dbReference type="ARBA" id="ARBA00006217"/>
    </source>
</evidence>
<dbReference type="PROSITE" id="PS51318">
    <property type="entry name" value="TAT"/>
    <property type="match status" value="1"/>
</dbReference>
<comment type="cofactor">
    <cofactor evidence="7">
        <name>Zn(2+)</name>
        <dbReference type="ChEBI" id="CHEBI:29105"/>
    </cofactor>
    <text evidence="7">Binds 1 zinc ion per subunit.</text>
</comment>
<dbReference type="PANTHER" id="PTHR11002:SF76">
    <property type="entry name" value="CARBONIC ANHYDRASE"/>
    <property type="match status" value="1"/>
</dbReference>
<feature type="binding site" evidence="7">
    <location>
        <position position="85"/>
    </location>
    <ligand>
        <name>Zn(2+)</name>
        <dbReference type="ChEBI" id="CHEBI:29105"/>
    </ligand>
</feature>
<name>A0A9X0U7D1_9BACT</name>
<protein>
    <recommendedName>
        <fullName evidence="2">carbonic anhydrase</fullName>
        <ecNumber evidence="2">4.2.1.1</ecNumber>
    </recommendedName>
</protein>
<dbReference type="SUPFAM" id="SSF53056">
    <property type="entry name" value="beta-carbonic anhydrase, cab"/>
    <property type="match status" value="1"/>
</dbReference>
<comment type="caution">
    <text evidence="8">The sequence shown here is derived from an EMBL/GenBank/DDBJ whole genome shotgun (WGS) entry which is preliminary data.</text>
</comment>
<evidence type="ECO:0000313" key="9">
    <source>
        <dbReference type="Proteomes" id="UP000535182"/>
    </source>
</evidence>
<evidence type="ECO:0000256" key="3">
    <source>
        <dbReference type="ARBA" id="ARBA00022723"/>
    </source>
</evidence>
<evidence type="ECO:0000256" key="7">
    <source>
        <dbReference type="PIRSR" id="PIRSR601765-1"/>
    </source>
</evidence>
<evidence type="ECO:0000256" key="6">
    <source>
        <dbReference type="ARBA" id="ARBA00048348"/>
    </source>
</evidence>
<proteinExistence type="inferred from homology"/>
<dbReference type="InterPro" id="IPR019546">
    <property type="entry name" value="TAT_signal_bac_arc"/>
</dbReference>
<feature type="binding site" evidence="7">
    <location>
        <position position="87"/>
    </location>
    <ligand>
        <name>Zn(2+)</name>
        <dbReference type="ChEBI" id="CHEBI:29105"/>
    </ligand>
</feature>
<dbReference type="InterPro" id="IPR001765">
    <property type="entry name" value="Carbonic_anhydrase"/>
</dbReference>
<dbReference type="SMART" id="SM00947">
    <property type="entry name" value="Pro_CA"/>
    <property type="match status" value="1"/>
</dbReference>
<keyword evidence="3 7" id="KW-0479">Metal-binding</keyword>
<keyword evidence="5 8" id="KW-0456">Lyase</keyword>
<accession>A0A9X0U7D1</accession>
<dbReference type="AlphaFoldDB" id="A0A9X0U7D1"/>
<dbReference type="Proteomes" id="UP000535182">
    <property type="component" value="Unassembled WGS sequence"/>
</dbReference>
<dbReference type="NCBIfam" id="TIGR01409">
    <property type="entry name" value="TAT_signal_seq"/>
    <property type="match status" value="1"/>
</dbReference>
<dbReference type="RefSeq" id="WP_260698471.1">
    <property type="nucleotide sequence ID" value="NZ_JACHEB010000012.1"/>
</dbReference>
<dbReference type="GO" id="GO:0008270">
    <property type="term" value="F:zinc ion binding"/>
    <property type="evidence" value="ECO:0007669"/>
    <property type="project" value="InterPro"/>
</dbReference>
<evidence type="ECO:0000256" key="4">
    <source>
        <dbReference type="ARBA" id="ARBA00022833"/>
    </source>
</evidence>